<proteinExistence type="inferred from homology"/>
<dbReference type="InterPro" id="IPR003593">
    <property type="entry name" value="AAA+_ATPase"/>
</dbReference>
<dbReference type="SMART" id="SM00382">
    <property type="entry name" value="AAA"/>
    <property type="match status" value="1"/>
</dbReference>
<dbReference type="PANTHER" id="PTHR30486:SF15">
    <property type="entry name" value="TYPE II_IV SECRETION SYSTEM ATPASE"/>
    <property type="match status" value="1"/>
</dbReference>
<organism evidence="3 4">
    <name type="scientific">Aliidiomarina sanyensis</name>
    <dbReference type="NCBI Taxonomy" id="1249555"/>
    <lineage>
        <taxon>Bacteria</taxon>
        <taxon>Pseudomonadati</taxon>
        <taxon>Pseudomonadota</taxon>
        <taxon>Gammaproteobacteria</taxon>
        <taxon>Alteromonadales</taxon>
        <taxon>Idiomarinaceae</taxon>
        <taxon>Aliidiomarina</taxon>
    </lineage>
</organism>
<evidence type="ECO:0000259" key="2">
    <source>
        <dbReference type="SMART" id="SM00382"/>
    </source>
</evidence>
<sequence>MASVDHALLKQTTQAVEAYIEHHRISLETMSDTEITDLVRRFVQNHLREIGERERLGHPFLEPGSASSHRNSLIQSVLDHMLGLGPLSELLRTPQISEIMVNGAGRIFVESEGVMRRIPASFESEQALQRVIERIVQPLGRRIDESSPMLDGRLQCGSRVNIVLPPLAVDGAMLTIRKFQKRGRNLNELVETGMFCPNVQWLLAKAVVQKQNVVLSGGTGTGKTTLLNGLANEIQPQARVISIEDAAELDLPLDNWVRLESRQANQEGMGEVSIRQLVINALRMRPDRIVVGECRSGEALDMLQAMNSGHAGSMTTLHANAPREALQRLETMVLMAGFELPLVAIRQQICSAIQFVIQITRDLEGKRRIDSIVELRGFVGETIQLAEIVRFNVRQKTYQFSGEMPEFIAHLSAEEQAVFRAFSAQPGDTPEDVY</sequence>
<evidence type="ECO:0000256" key="1">
    <source>
        <dbReference type="ARBA" id="ARBA00006611"/>
    </source>
</evidence>
<comment type="caution">
    <text evidence="3">The sequence shown here is derived from an EMBL/GenBank/DDBJ whole genome shotgun (WGS) entry which is preliminary data.</text>
</comment>
<dbReference type="RefSeq" id="WP_126777158.1">
    <property type="nucleotide sequence ID" value="NZ_PIPM01000008.1"/>
</dbReference>
<dbReference type="InterPro" id="IPR027417">
    <property type="entry name" value="P-loop_NTPase"/>
</dbReference>
<evidence type="ECO:0000313" key="3">
    <source>
        <dbReference type="EMBL" id="RUO31339.1"/>
    </source>
</evidence>
<reference evidence="3 4" key="1">
    <citation type="journal article" date="2011" name="Front. Microbiol.">
        <title>Genomic signatures of strain selection and enhancement in Bacillus atrophaeus var. globigii, a historical biowarfare simulant.</title>
        <authorList>
            <person name="Gibbons H.S."/>
            <person name="Broomall S.M."/>
            <person name="McNew L.A."/>
            <person name="Daligault H."/>
            <person name="Chapman C."/>
            <person name="Bruce D."/>
            <person name="Karavis M."/>
            <person name="Krepps M."/>
            <person name="McGregor P.A."/>
            <person name="Hong C."/>
            <person name="Park K.H."/>
            <person name="Akmal A."/>
            <person name="Feldman A."/>
            <person name="Lin J.S."/>
            <person name="Chang W.E."/>
            <person name="Higgs B.W."/>
            <person name="Demirev P."/>
            <person name="Lindquist J."/>
            <person name="Liem A."/>
            <person name="Fochler E."/>
            <person name="Read T.D."/>
            <person name="Tapia R."/>
            <person name="Johnson S."/>
            <person name="Bishop-Lilly K.A."/>
            <person name="Detter C."/>
            <person name="Han C."/>
            <person name="Sozhamannan S."/>
            <person name="Rosenzweig C.N."/>
            <person name="Skowronski E.W."/>
        </authorList>
    </citation>
    <scope>NUCLEOTIDE SEQUENCE [LARGE SCALE GENOMIC DNA]</scope>
    <source>
        <strain evidence="3 4">GYP-17</strain>
    </source>
</reference>
<dbReference type="EMBL" id="PIPM01000008">
    <property type="protein sequence ID" value="RUO31339.1"/>
    <property type="molecule type" value="Genomic_DNA"/>
</dbReference>
<dbReference type="PANTHER" id="PTHR30486">
    <property type="entry name" value="TWITCHING MOTILITY PROTEIN PILT"/>
    <property type="match status" value="1"/>
</dbReference>
<accession>A0A432WEN3</accession>
<feature type="domain" description="AAA+ ATPase" evidence="2">
    <location>
        <begin position="209"/>
        <end position="379"/>
    </location>
</feature>
<dbReference type="OrthoDB" id="9810761at2"/>
<dbReference type="Proteomes" id="UP000288405">
    <property type="component" value="Unassembled WGS sequence"/>
</dbReference>
<comment type="similarity">
    <text evidence="1">Belongs to the GSP E family.</text>
</comment>
<gene>
    <name evidence="3" type="ORF">CWE11_08310</name>
</gene>
<keyword evidence="4" id="KW-1185">Reference proteome</keyword>
<dbReference type="AlphaFoldDB" id="A0A432WEN3"/>
<dbReference type="Gene3D" id="3.30.450.380">
    <property type="match status" value="1"/>
</dbReference>
<dbReference type="InterPro" id="IPR001482">
    <property type="entry name" value="T2SS/T4SS_dom"/>
</dbReference>
<evidence type="ECO:0000313" key="4">
    <source>
        <dbReference type="Proteomes" id="UP000288405"/>
    </source>
</evidence>
<dbReference type="SUPFAM" id="SSF52540">
    <property type="entry name" value="P-loop containing nucleoside triphosphate hydrolases"/>
    <property type="match status" value="1"/>
</dbReference>
<dbReference type="InterPro" id="IPR050921">
    <property type="entry name" value="T4SS_GSP_E_ATPase"/>
</dbReference>
<dbReference type="Gene3D" id="3.40.50.300">
    <property type="entry name" value="P-loop containing nucleotide triphosphate hydrolases"/>
    <property type="match status" value="1"/>
</dbReference>
<dbReference type="Pfam" id="PF00437">
    <property type="entry name" value="T2SSE"/>
    <property type="match status" value="1"/>
</dbReference>
<name>A0A432WEN3_9GAMM</name>
<dbReference type="CDD" id="cd01130">
    <property type="entry name" value="VirB11-like_ATPase"/>
    <property type="match status" value="1"/>
</dbReference>
<protein>
    <submittedName>
        <fullName evidence="3">Pilus assembly protein CpaF</fullName>
    </submittedName>
</protein>
<dbReference type="GO" id="GO:0016887">
    <property type="term" value="F:ATP hydrolysis activity"/>
    <property type="evidence" value="ECO:0007669"/>
    <property type="project" value="InterPro"/>
</dbReference>